<feature type="transmembrane region" description="Helical" evidence="2">
    <location>
        <begin position="220"/>
        <end position="240"/>
    </location>
</feature>
<proteinExistence type="predicted"/>
<dbReference type="InterPro" id="IPR036388">
    <property type="entry name" value="WH-like_DNA-bd_sf"/>
</dbReference>
<dbReference type="SUPFAM" id="SSF46894">
    <property type="entry name" value="C-terminal effector domain of the bipartite response regulators"/>
    <property type="match status" value="1"/>
</dbReference>
<accession>A0A1Y2PBY4</accession>
<feature type="transmembrane region" description="Helical" evidence="2">
    <location>
        <begin position="149"/>
        <end position="168"/>
    </location>
</feature>
<dbReference type="SMART" id="SM00421">
    <property type="entry name" value="HTH_LUXR"/>
    <property type="match status" value="1"/>
</dbReference>
<dbReference type="InterPro" id="IPR016032">
    <property type="entry name" value="Sig_transdc_resp-reg_C-effctor"/>
</dbReference>
<keyword evidence="2" id="KW-1133">Transmembrane helix</keyword>
<protein>
    <recommendedName>
        <fullName evidence="3">HTH luxR-type domain-containing protein</fullName>
    </recommendedName>
</protein>
<reference evidence="4 5" key="1">
    <citation type="submission" date="2015-03" db="EMBL/GenBank/DDBJ databases">
        <title>Genome sequence of Tenacibaculum sp. S2-2, isolated from intestinal microbiota of sea cucumber, Apostichopus japonicas.</title>
        <authorList>
            <person name="Shao Z."/>
            <person name="Wang L."/>
            <person name="Li X."/>
        </authorList>
    </citation>
    <scope>NUCLEOTIDE SEQUENCE [LARGE SCALE GENOMIC DNA]</scope>
    <source>
        <strain evidence="4 5">S2-2</strain>
    </source>
</reference>
<feature type="transmembrane region" description="Helical" evidence="2">
    <location>
        <begin position="46"/>
        <end position="67"/>
    </location>
</feature>
<evidence type="ECO:0000313" key="4">
    <source>
        <dbReference type="EMBL" id="OSY87249.1"/>
    </source>
</evidence>
<dbReference type="EMBL" id="LAPZ01000013">
    <property type="protein sequence ID" value="OSY87249.1"/>
    <property type="molecule type" value="Genomic_DNA"/>
</dbReference>
<dbReference type="Gene3D" id="1.10.10.10">
    <property type="entry name" value="Winged helix-like DNA-binding domain superfamily/Winged helix DNA-binding domain"/>
    <property type="match status" value="1"/>
</dbReference>
<evidence type="ECO:0000313" key="5">
    <source>
        <dbReference type="Proteomes" id="UP000194221"/>
    </source>
</evidence>
<feature type="transmembrane region" description="Helical" evidence="2">
    <location>
        <begin position="6"/>
        <end position="26"/>
    </location>
</feature>
<dbReference type="STRING" id="1635173.WH52_12365"/>
<feature type="transmembrane region" description="Helical" evidence="2">
    <location>
        <begin position="73"/>
        <end position="96"/>
    </location>
</feature>
<keyword evidence="1" id="KW-0175">Coiled coil</keyword>
<gene>
    <name evidence="4" type="ORF">WH52_12365</name>
</gene>
<dbReference type="InterPro" id="IPR000792">
    <property type="entry name" value="Tscrpt_reg_LuxR_C"/>
</dbReference>
<evidence type="ECO:0000256" key="1">
    <source>
        <dbReference type="SAM" id="Coils"/>
    </source>
</evidence>
<dbReference type="OrthoDB" id="1185174at2"/>
<evidence type="ECO:0000259" key="3">
    <source>
        <dbReference type="SMART" id="SM00421"/>
    </source>
</evidence>
<keyword evidence="5" id="KW-1185">Reference proteome</keyword>
<dbReference type="RefSeq" id="WP_086031277.1">
    <property type="nucleotide sequence ID" value="NZ_LAPZ01000013.1"/>
</dbReference>
<dbReference type="Proteomes" id="UP000194221">
    <property type="component" value="Unassembled WGS sequence"/>
</dbReference>
<name>A0A1Y2PBY4_9FLAO</name>
<dbReference type="GO" id="GO:0003677">
    <property type="term" value="F:DNA binding"/>
    <property type="evidence" value="ECO:0007669"/>
    <property type="project" value="InterPro"/>
</dbReference>
<keyword evidence="2" id="KW-0812">Transmembrane</keyword>
<organism evidence="4 5">
    <name type="scientific">Tenacibaculum holothuriorum</name>
    <dbReference type="NCBI Taxonomy" id="1635173"/>
    <lineage>
        <taxon>Bacteria</taxon>
        <taxon>Pseudomonadati</taxon>
        <taxon>Bacteroidota</taxon>
        <taxon>Flavobacteriia</taxon>
        <taxon>Flavobacteriales</taxon>
        <taxon>Flavobacteriaceae</taxon>
        <taxon>Tenacibaculum</taxon>
    </lineage>
</organism>
<feature type="transmembrane region" description="Helical" evidence="2">
    <location>
        <begin position="117"/>
        <end position="137"/>
    </location>
</feature>
<dbReference type="InParanoid" id="A0A1Y2PBY4"/>
<feature type="coiled-coil region" evidence="1">
    <location>
        <begin position="246"/>
        <end position="301"/>
    </location>
</feature>
<sequence>MFVLVSNYITAIVCLVTAFVIQRIYVKEKNRSTNIKSVQGIQWFSLAIFSWGLGAFLNIVLISIFGFDNQHKIIVSLGVLFSLLNSLFILMSIPSIKHYEKRNLVIRIIERFSNKEVFMIFGGILLMIASVFLISFYGGNQENSSNNVIWLIDIPISLVVAFALLQELNKAFKNRGMQFMYLPTFILFVLIIIAVTHRIFPTENVQNWMNLNSWNTLGIVTALSFKFLFILLFTILLYSWKLLAEKEEQQSEFVKIKERKNKLEKDKETLLIANESHLDTIKHLKSEIQQQKKKYKKLKKSSKVELSDRQKEVLANLGVCGTKKSYTEIAEAMNISVDGFQAHIYQIKKALNVSGSGGKEQLITYAVNNDLLQFATIKCD</sequence>
<keyword evidence="2" id="KW-0472">Membrane</keyword>
<evidence type="ECO:0000256" key="2">
    <source>
        <dbReference type="SAM" id="Phobius"/>
    </source>
</evidence>
<dbReference type="AlphaFoldDB" id="A0A1Y2PBY4"/>
<comment type="caution">
    <text evidence="4">The sequence shown here is derived from an EMBL/GenBank/DDBJ whole genome shotgun (WGS) entry which is preliminary data.</text>
</comment>
<feature type="domain" description="HTH luxR-type" evidence="3">
    <location>
        <begin position="303"/>
        <end position="366"/>
    </location>
</feature>
<feature type="transmembrane region" description="Helical" evidence="2">
    <location>
        <begin position="180"/>
        <end position="200"/>
    </location>
</feature>
<dbReference type="GO" id="GO:0006355">
    <property type="term" value="P:regulation of DNA-templated transcription"/>
    <property type="evidence" value="ECO:0007669"/>
    <property type="project" value="InterPro"/>
</dbReference>